<dbReference type="Proteomes" id="UP000289260">
    <property type="component" value="Chromosome"/>
</dbReference>
<dbReference type="AlphaFoldDB" id="A0A4P6KHF5"/>
<feature type="region of interest" description="Disordered" evidence="1">
    <location>
        <begin position="39"/>
        <end position="83"/>
    </location>
</feature>
<dbReference type="GO" id="GO:0030288">
    <property type="term" value="C:outer membrane-bounded periplasmic space"/>
    <property type="evidence" value="ECO:0007669"/>
    <property type="project" value="TreeGrafter"/>
</dbReference>
<proteinExistence type="predicted"/>
<reference evidence="3 4" key="1">
    <citation type="submission" date="2019-02" db="EMBL/GenBank/DDBJ databases">
        <authorList>
            <person name="Sun L."/>
            <person name="Pan D."/>
            <person name="Wu X."/>
        </authorList>
    </citation>
    <scope>NUCLEOTIDE SEQUENCE [LARGE SCALE GENOMIC DNA]</scope>
    <source>
        <strain evidence="3 4">JW-1</strain>
    </source>
</reference>
<dbReference type="SUPFAM" id="SSF50998">
    <property type="entry name" value="Quinoprotein alcohol dehydrogenase-like"/>
    <property type="match status" value="1"/>
</dbReference>
<sequence>MVASRLRSPGHRARLAAVGALLATAAALAGTLTPAAAFNRGEQPSQDAPAESTAPGSSDPEDPQPAAPTGDPLLEGMIEPDDTPVAANDARLALPGVPVTTDAVTATTIDPASGRAYAATRSASPARLYAADPTGEAATIAHDLPFGTGSWDMALSGTMLAVGTSAPTSQRSTQVLGFDTQTSTFTASAILPKSSIVMSIIEDTVLAAPDNGRWYWAGTYDAAGAKLFRVDLKTGNAIDYTPATSWRSFRYVRSLAADATGLTIGLGNPAAVWRLDRASQQLHMWSEATQALNGRSIAYSAAATSPADGSAPTVIIGSEAEASLFVGSPPGSDSPPARRLLLPVDGMTIDRIVIDTANARAWFTVRPEASLYSLDLDDPASTPVARGVPEPGSETRSLQVIDGMVQGVTGTSELWIFDPSTDSVLPGGKLIPADQELRDAIPQGVVEFGNRLLVGGHWRYQVHGDPSVQQVRIPGEPKAQVVVGDKLYSAIYPSASVYELDSSLNVSKVAMLGKGQMRPAAIAYSPGLDKLVVATGPTYGNYGGGVSLVSRAPGSIPEVFTAPVGRHQVSAIEPGDTDLFLGTSTIGEAQPALPNERARVLRWQADGDDETGTVVWSTTLPVQVTKVNGVHLTADESGRQLIVAADPTTGAQGWLFGLDPDTGAVLWKQQVEGPIRSMKGSQDYLAMYISSTIQQIGVSRSGAILTDIRDFGTSIVPSFISIPDTPSTTQRIAYVGAGANGIAGIAEQGTPRVPTRVAGVDRYATAVAVSRQTYGSASTVVLARGDDFADALSAGPLAAALDAPILLAKPDGRLTPDTVAEIARLGATKALPVGGTGAIPDAIAGELPPGVSLDPHRPQGSNRYETSVAVAERLEAELGGTPRDTFAATGRDFADAIAAVPAAVMTKRAIVLYDDTAAARTAKAYLEARSVDALGGPALTALRAAGLQPTRSIVGSDRFDTAEQIGLTYFGKTAYAYIAPGMDFPDGLAAGVLAGRTGSPLLLSRPTALTSPTTNALLNGRGSQRVTLVGGIGVLEPRLEQVIADLQ</sequence>
<organism evidence="3 4">
    <name type="scientific">Leucobacter triazinivorans</name>
    <dbReference type="NCBI Taxonomy" id="1784719"/>
    <lineage>
        <taxon>Bacteria</taxon>
        <taxon>Bacillati</taxon>
        <taxon>Actinomycetota</taxon>
        <taxon>Actinomycetes</taxon>
        <taxon>Micrococcales</taxon>
        <taxon>Microbacteriaceae</taxon>
        <taxon>Leucobacter</taxon>
    </lineage>
</organism>
<dbReference type="EMBL" id="CP035806">
    <property type="protein sequence ID" value="QBE49428.1"/>
    <property type="molecule type" value="Genomic_DNA"/>
</dbReference>
<protein>
    <submittedName>
        <fullName evidence="3">Cell wall-binding repeat-containing protein</fullName>
    </submittedName>
</protein>
<evidence type="ECO:0000313" key="4">
    <source>
        <dbReference type="Proteomes" id="UP000289260"/>
    </source>
</evidence>
<dbReference type="KEGG" id="ltr:EVS81_11750"/>
<dbReference type="Gene3D" id="3.40.50.12090">
    <property type="match status" value="1"/>
</dbReference>
<dbReference type="RefSeq" id="WP_130110555.1">
    <property type="nucleotide sequence ID" value="NZ_CP035806.1"/>
</dbReference>
<dbReference type="PANTHER" id="PTHR30032">
    <property type="entry name" value="N-ACETYLMURAMOYL-L-ALANINE AMIDASE-RELATED"/>
    <property type="match status" value="1"/>
</dbReference>
<feature type="signal peptide" evidence="2">
    <location>
        <begin position="1"/>
        <end position="29"/>
    </location>
</feature>
<evidence type="ECO:0000313" key="3">
    <source>
        <dbReference type="EMBL" id="QBE49428.1"/>
    </source>
</evidence>
<evidence type="ECO:0000256" key="2">
    <source>
        <dbReference type="SAM" id="SignalP"/>
    </source>
</evidence>
<evidence type="ECO:0000256" key="1">
    <source>
        <dbReference type="SAM" id="MobiDB-lite"/>
    </source>
</evidence>
<keyword evidence="4" id="KW-1185">Reference proteome</keyword>
<dbReference type="InterPro" id="IPR051922">
    <property type="entry name" value="Bact_Sporulation_Assoc"/>
</dbReference>
<gene>
    <name evidence="3" type="ORF">EVS81_11750</name>
</gene>
<feature type="chain" id="PRO_5039597797" evidence="2">
    <location>
        <begin position="30"/>
        <end position="1047"/>
    </location>
</feature>
<dbReference type="PANTHER" id="PTHR30032:SF4">
    <property type="entry name" value="AMIDASE ENHANCER"/>
    <property type="match status" value="1"/>
</dbReference>
<accession>A0A4P6KHF5</accession>
<name>A0A4P6KHF5_9MICO</name>
<dbReference type="Pfam" id="PF04122">
    <property type="entry name" value="CW_binding_2"/>
    <property type="match status" value="3"/>
</dbReference>
<dbReference type="InterPro" id="IPR007253">
    <property type="entry name" value="Cell_wall-bd_2"/>
</dbReference>
<dbReference type="OrthoDB" id="5143602at2"/>
<dbReference type="InterPro" id="IPR011047">
    <property type="entry name" value="Quinoprotein_ADH-like_sf"/>
</dbReference>
<keyword evidence="2" id="KW-0732">Signal</keyword>
<dbReference type="SUPFAM" id="SSF69322">
    <property type="entry name" value="Tricorn protease domain 2"/>
    <property type="match status" value="1"/>
</dbReference>